<evidence type="ECO:0000256" key="1">
    <source>
        <dbReference type="SAM" id="MobiDB-lite"/>
    </source>
</evidence>
<organism evidence="2 3">
    <name type="scientific">Trichonephila clavata</name>
    <name type="common">Joro spider</name>
    <name type="synonym">Nephila clavata</name>
    <dbReference type="NCBI Taxonomy" id="2740835"/>
    <lineage>
        <taxon>Eukaryota</taxon>
        <taxon>Metazoa</taxon>
        <taxon>Ecdysozoa</taxon>
        <taxon>Arthropoda</taxon>
        <taxon>Chelicerata</taxon>
        <taxon>Arachnida</taxon>
        <taxon>Araneae</taxon>
        <taxon>Araneomorphae</taxon>
        <taxon>Entelegynae</taxon>
        <taxon>Araneoidea</taxon>
        <taxon>Nephilidae</taxon>
        <taxon>Trichonephila</taxon>
    </lineage>
</organism>
<dbReference type="EMBL" id="BMAO01014753">
    <property type="protein sequence ID" value="GFQ96860.1"/>
    <property type="molecule type" value="Genomic_DNA"/>
</dbReference>
<evidence type="ECO:0000313" key="3">
    <source>
        <dbReference type="Proteomes" id="UP000887116"/>
    </source>
</evidence>
<comment type="caution">
    <text evidence="2">The sequence shown here is derived from an EMBL/GenBank/DDBJ whole genome shotgun (WGS) entry which is preliminary data.</text>
</comment>
<dbReference type="Proteomes" id="UP000887116">
    <property type="component" value="Unassembled WGS sequence"/>
</dbReference>
<feature type="compositionally biased region" description="Low complexity" evidence="1">
    <location>
        <begin position="98"/>
        <end position="107"/>
    </location>
</feature>
<sequence>MENKPCIPSTDTELLTSEVTDSLKEVTSETDLSIEKSTRTPTEDISQALLLQVISVLKSLDADITNSILISRKNMYLPNNPGMTSSCNSTTEEEDAVAESASSTSSEMIGAVDESAPSTSHGKTGAIDESAPSTSLERTGAIEESAPSTSSEKIGAVDESAPSTSHGKPGAIDESAPSMSPEETGTVTKENPCENGTQSKCLTCLYFEQMNRLYDMQKSLLVILRDLGYIVKDLLVHCNEFKSCKCREIESLLDEFDDIVKERELMEEDFETGVFFSLDLFDAIGAVRISSQMMYFKYLLLENDKYIQTFKGVQFLMTQLMRSRICLQKEVDSCSEMKETQF</sequence>
<dbReference type="AlphaFoldDB" id="A0A8X6L3Y8"/>
<evidence type="ECO:0000313" key="2">
    <source>
        <dbReference type="EMBL" id="GFQ96860.1"/>
    </source>
</evidence>
<name>A0A8X6L3Y8_TRICU</name>
<gene>
    <name evidence="2" type="ORF">TNCT_161281</name>
</gene>
<keyword evidence="3" id="KW-1185">Reference proteome</keyword>
<feature type="compositionally biased region" description="Polar residues" evidence="1">
    <location>
        <begin position="177"/>
        <end position="192"/>
    </location>
</feature>
<proteinExistence type="predicted"/>
<feature type="region of interest" description="Disordered" evidence="1">
    <location>
        <begin position="79"/>
        <end position="192"/>
    </location>
</feature>
<reference evidence="2" key="1">
    <citation type="submission" date="2020-07" db="EMBL/GenBank/DDBJ databases">
        <title>Multicomponent nature underlies the extraordinary mechanical properties of spider dragline silk.</title>
        <authorList>
            <person name="Kono N."/>
            <person name="Nakamura H."/>
            <person name="Mori M."/>
            <person name="Yoshida Y."/>
            <person name="Ohtoshi R."/>
            <person name="Malay A.D."/>
            <person name="Moran D.A.P."/>
            <person name="Tomita M."/>
            <person name="Numata K."/>
            <person name="Arakawa K."/>
        </authorList>
    </citation>
    <scope>NUCLEOTIDE SEQUENCE</scope>
</reference>
<protein>
    <submittedName>
        <fullName evidence="2">Uncharacterized protein</fullName>
    </submittedName>
</protein>
<accession>A0A8X6L3Y8</accession>